<dbReference type="Proteomes" id="UP000257109">
    <property type="component" value="Unassembled WGS sequence"/>
</dbReference>
<dbReference type="Pfam" id="PF01585">
    <property type="entry name" value="G-patch"/>
    <property type="match status" value="1"/>
</dbReference>
<dbReference type="PROSITE" id="PS50879">
    <property type="entry name" value="RNASE_H_1"/>
    <property type="match status" value="1"/>
</dbReference>
<dbReference type="AlphaFoldDB" id="A0A371GEX1"/>
<protein>
    <submittedName>
        <fullName evidence="9">Retrovirus-related Pol polyprotein from transposon 17.6</fullName>
    </submittedName>
</protein>
<dbReference type="GO" id="GO:0004523">
    <property type="term" value="F:RNA-DNA hybrid ribonuclease activity"/>
    <property type="evidence" value="ECO:0007669"/>
    <property type="project" value="InterPro"/>
</dbReference>
<dbReference type="Pfam" id="PF13456">
    <property type="entry name" value="RVT_3"/>
    <property type="match status" value="1"/>
</dbReference>
<dbReference type="InterPro" id="IPR043128">
    <property type="entry name" value="Rev_trsase/Diguanyl_cyclase"/>
</dbReference>
<dbReference type="PANTHER" id="PTHR48475:SF1">
    <property type="entry name" value="RNASE H TYPE-1 DOMAIN-CONTAINING PROTEIN"/>
    <property type="match status" value="1"/>
</dbReference>
<dbReference type="GO" id="GO:0003964">
    <property type="term" value="F:RNA-directed DNA polymerase activity"/>
    <property type="evidence" value="ECO:0007669"/>
    <property type="project" value="UniProtKB-KW"/>
</dbReference>
<keyword evidence="2" id="KW-0548">Nucleotidyltransferase</keyword>
<gene>
    <name evidence="9" type="primary">pol</name>
    <name evidence="9" type="ORF">CR513_29205</name>
</gene>
<sequence length="783" mass="90520">MALRVTIKEGYQPGRGLGPHLDGIPAPIIVQENEGKTGLGVNLRNEIESKEARLGKQMPPDLMSKLVELLKEYSDVFTWSYWDMPGLDCKIVEHKLPLLPRSIPVRQRLRRMRPEIALKIKEEWNAGFLAVSNYPQWVENIVLVPKKDGKVRMCVDYIDLNRASPKENFLLPHIDVLIDNTTQHAFFSFMDGFSGYNQIMMFPEDREKTTFITLWGTFCYNVMPFGLKNASATYQRAMVALFHDMIHKEIEVYMDDMITKSKTPKQHIEDLRKLFIRLRKYKLRLNPAKCTFGVKTGKLLGFVVKERGIEVDPDKVKAIREMPVPKIETGKLHSLIYLLVKATCNPIFKLLRKKHKLEWESECQEAFEKIKRCRENPPILVPTVPRKPLILYLTILEESMGCMLGQRDTTGKKEHALYYLSKKFIECEKRYSTLERIYCALVWVTKRLKQYMLAHTTWLVARTDPIKYIFEKLALTGRIARWQMALSEYDIIYVNRKVVKGSALEEHLAYHPLKDSQPLFHEFPDEHIATTISIETPAKNGQCASNSVGNGIGVVLASPKDQYFPFSAKLGFDCTNNMAEYEACTMGLLMALEYQVKKLIVFVDSALVIYQLRREWETRDVKLVPYHDHVREIVEAFDAVTFHHIPHKENQMADALATLSAMVQVNEGQGMTTHPREDYCQQSGLEIAKIDVEPWYFDIKWYLEKGNTQKELLRIVKRTLRRLASGFLLSGAILYKRNADMTFLRCVDHQLAKRIMEEVHQGFFGAHANGHTLVCKILRVGYY</sequence>
<feature type="domain" description="G-patch" evidence="7">
    <location>
        <begin position="1"/>
        <end position="44"/>
    </location>
</feature>
<evidence type="ECO:0000256" key="4">
    <source>
        <dbReference type="ARBA" id="ARBA00022759"/>
    </source>
</evidence>
<dbReference type="CDD" id="cd01647">
    <property type="entry name" value="RT_LTR"/>
    <property type="match status" value="1"/>
</dbReference>
<dbReference type="InterPro" id="IPR000467">
    <property type="entry name" value="G_patch_dom"/>
</dbReference>
<keyword evidence="5" id="KW-0378">Hydrolase</keyword>
<keyword evidence="4" id="KW-0255">Endonuclease</keyword>
<keyword evidence="1" id="KW-0808">Transferase</keyword>
<dbReference type="InterPro" id="IPR002156">
    <property type="entry name" value="RNaseH_domain"/>
</dbReference>
<dbReference type="InterPro" id="IPR036397">
    <property type="entry name" value="RNaseH_sf"/>
</dbReference>
<dbReference type="CDD" id="cd09279">
    <property type="entry name" value="RNase_HI_like"/>
    <property type="match status" value="1"/>
</dbReference>
<keyword evidence="10" id="KW-1185">Reference proteome</keyword>
<dbReference type="InterPro" id="IPR043502">
    <property type="entry name" value="DNA/RNA_pol_sf"/>
</dbReference>
<comment type="caution">
    <text evidence="9">The sequence shown here is derived from an EMBL/GenBank/DDBJ whole genome shotgun (WGS) entry which is preliminary data.</text>
</comment>
<accession>A0A371GEX1</accession>
<dbReference type="GO" id="GO:0003676">
    <property type="term" value="F:nucleic acid binding"/>
    <property type="evidence" value="ECO:0007669"/>
    <property type="project" value="InterPro"/>
</dbReference>
<dbReference type="SUPFAM" id="SSF53098">
    <property type="entry name" value="Ribonuclease H-like"/>
    <property type="match status" value="1"/>
</dbReference>
<evidence type="ECO:0000313" key="9">
    <source>
        <dbReference type="EMBL" id="RDX89105.1"/>
    </source>
</evidence>
<keyword evidence="3" id="KW-0540">Nuclease</keyword>
<dbReference type="Gene3D" id="3.30.70.270">
    <property type="match status" value="2"/>
</dbReference>
<name>A0A371GEX1_MUCPR</name>
<evidence type="ECO:0000256" key="1">
    <source>
        <dbReference type="ARBA" id="ARBA00022679"/>
    </source>
</evidence>
<feature type="domain" description="RNase H type-1" evidence="8">
    <location>
        <begin position="531"/>
        <end position="662"/>
    </location>
</feature>
<dbReference type="Pfam" id="PF00078">
    <property type="entry name" value="RVT_1"/>
    <property type="match status" value="1"/>
</dbReference>
<evidence type="ECO:0000256" key="5">
    <source>
        <dbReference type="ARBA" id="ARBA00022801"/>
    </source>
</evidence>
<evidence type="ECO:0000256" key="2">
    <source>
        <dbReference type="ARBA" id="ARBA00022695"/>
    </source>
</evidence>
<dbReference type="InterPro" id="IPR041373">
    <property type="entry name" value="RT_RNaseH"/>
</dbReference>
<dbReference type="OrthoDB" id="101614at2759"/>
<dbReference type="Gene3D" id="3.10.10.10">
    <property type="entry name" value="HIV Type 1 Reverse Transcriptase, subunit A, domain 1"/>
    <property type="match status" value="1"/>
</dbReference>
<evidence type="ECO:0000313" key="10">
    <source>
        <dbReference type="Proteomes" id="UP000257109"/>
    </source>
</evidence>
<dbReference type="EMBL" id="QJKJ01005766">
    <property type="protein sequence ID" value="RDX89105.1"/>
    <property type="molecule type" value="Genomic_DNA"/>
</dbReference>
<evidence type="ECO:0000259" key="7">
    <source>
        <dbReference type="PROSITE" id="PS50174"/>
    </source>
</evidence>
<proteinExistence type="predicted"/>
<dbReference type="SUPFAM" id="SSF56672">
    <property type="entry name" value="DNA/RNA polymerases"/>
    <property type="match status" value="1"/>
</dbReference>
<dbReference type="InterPro" id="IPR000477">
    <property type="entry name" value="RT_dom"/>
</dbReference>
<organism evidence="9 10">
    <name type="scientific">Mucuna pruriens</name>
    <name type="common">Velvet bean</name>
    <name type="synonym">Dolichos pruriens</name>
    <dbReference type="NCBI Taxonomy" id="157652"/>
    <lineage>
        <taxon>Eukaryota</taxon>
        <taxon>Viridiplantae</taxon>
        <taxon>Streptophyta</taxon>
        <taxon>Embryophyta</taxon>
        <taxon>Tracheophyta</taxon>
        <taxon>Spermatophyta</taxon>
        <taxon>Magnoliopsida</taxon>
        <taxon>eudicotyledons</taxon>
        <taxon>Gunneridae</taxon>
        <taxon>Pentapetalae</taxon>
        <taxon>rosids</taxon>
        <taxon>fabids</taxon>
        <taxon>Fabales</taxon>
        <taxon>Fabaceae</taxon>
        <taxon>Papilionoideae</taxon>
        <taxon>50 kb inversion clade</taxon>
        <taxon>NPAAA clade</taxon>
        <taxon>indigoferoid/millettioid clade</taxon>
        <taxon>Phaseoleae</taxon>
        <taxon>Mucuna</taxon>
    </lineage>
</organism>
<reference evidence="9" key="1">
    <citation type="submission" date="2018-05" db="EMBL/GenBank/DDBJ databases">
        <title>Draft genome of Mucuna pruriens seed.</title>
        <authorList>
            <person name="Nnadi N.E."/>
            <person name="Vos R."/>
            <person name="Hasami M.H."/>
            <person name="Devisetty U.K."/>
            <person name="Aguiy J.C."/>
        </authorList>
    </citation>
    <scope>NUCLEOTIDE SEQUENCE [LARGE SCALE GENOMIC DNA]</scope>
    <source>
        <strain evidence="9">JCA_2017</strain>
    </source>
</reference>
<evidence type="ECO:0000259" key="8">
    <source>
        <dbReference type="PROSITE" id="PS50879"/>
    </source>
</evidence>
<evidence type="ECO:0000256" key="6">
    <source>
        <dbReference type="ARBA" id="ARBA00022918"/>
    </source>
</evidence>
<dbReference type="PROSITE" id="PS50174">
    <property type="entry name" value="G_PATCH"/>
    <property type="match status" value="1"/>
</dbReference>
<evidence type="ECO:0000256" key="3">
    <source>
        <dbReference type="ARBA" id="ARBA00022722"/>
    </source>
</evidence>
<keyword evidence="6" id="KW-0695">RNA-directed DNA polymerase</keyword>
<dbReference type="Gene3D" id="3.30.420.10">
    <property type="entry name" value="Ribonuclease H-like superfamily/Ribonuclease H"/>
    <property type="match status" value="1"/>
</dbReference>
<dbReference type="Pfam" id="PF17917">
    <property type="entry name" value="RT_RNaseH"/>
    <property type="match status" value="1"/>
</dbReference>
<dbReference type="InterPro" id="IPR012337">
    <property type="entry name" value="RNaseH-like_sf"/>
</dbReference>
<feature type="non-terminal residue" evidence="9">
    <location>
        <position position="1"/>
    </location>
</feature>
<dbReference type="PANTHER" id="PTHR48475">
    <property type="entry name" value="RIBONUCLEASE H"/>
    <property type="match status" value="1"/>
</dbReference>